<dbReference type="Proteomes" id="UP000008909">
    <property type="component" value="Unassembled WGS sequence"/>
</dbReference>
<accession>G7Y7C9</accession>
<feature type="region of interest" description="Disordered" evidence="1">
    <location>
        <begin position="37"/>
        <end position="68"/>
    </location>
</feature>
<feature type="compositionally biased region" description="Low complexity" evidence="1">
    <location>
        <begin position="50"/>
        <end position="65"/>
    </location>
</feature>
<evidence type="ECO:0000313" key="3">
    <source>
        <dbReference type="EMBL" id="GAA48864.1"/>
    </source>
</evidence>
<keyword evidence="2" id="KW-0472">Membrane</keyword>
<dbReference type="EMBL" id="DF142914">
    <property type="protein sequence ID" value="GAA48864.1"/>
    <property type="molecule type" value="Genomic_DNA"/>
</dbReference>
<sequence length="285" mass="31762">MQCTAVNRCQSFLRYYFLSSLVFGVAGTGGGALADERRDSRKIARKKSNPTLSSAPSSAEAPTPLNEVSSNHNSPVLLLHLNILVVVSSNGHPLVTPPIAKKMRIGFRRVQKSPSVRTIITIGTQLIRPAIPHRKLLTHPRHLNKFYPVASTGLTGNETWVSPAKDMQVCYRTSLPTAVVFYDVELTAPNIRVVSTRNVTVVKFLFSMPVRIIEGAFYLSQIPCQRPFREPAGCINQTDKRNEMCWCQPMPDLSYDITSAKINSRISEDFDGFALKKPAHMEKHK</sequence>
<gene>
    <name evidence="3" type="ORF">CLF_102131</name>
</gene>
<keyword evidence="2" id="KW-0812">Transmembrane</keyword>
<protein>
    <submittedName>
        <fullName evidence="3">Uncharacterized protein</fullName>
    </submittedName>
</protein>
<keyword evidence="4" id="KW-1185">Reference proteome</keyword>
<evidence type="ECO:0000256" key="1">
    <source>
        <dbReference type="SAM" id="MobiDB-lite"/>
    </source>
</evidence>
<reference evidence="3" key="1">
    <citation type="journal article" date="2011" name="Genome Biol.">
        <title>The draft genome of the carcinogenic human liver fluke Clonorchis sinensis.</title>
        <authorList>
            <person name="Wang X."/>
            <person name="Chen W."/>
            <person name="Huang Y."/>
            <person name="Sun J."/>
            <person name="Men J."/>
            <person name="Liu H."/>
            <person name="Luo F."/>
            <person name="Guo L."/>
            <person name="Lv X."/>
            <person name="Deng C."/>
            <person name="Zhou C."/>
            <person name="Fan Y."/>
            <person name="Li X."/>
            <person name="Huang L."/>
            <person name="Hu Y."/>
            <person name="Liang C."/>
            <person name="Hu X."/>
            <person name="Xu J."/>
            <person name="Yu X."/>
        </authorList>
    </citation>
    <scope>NUCLEOTIDE SEQUENCE [LARGE SCALE GENOMIC DNA]</scope>
    <source>
        <strain evidence="3">Henan</strain>
    </source>
</reference>
<feature type="transmembrane region" description="Helical" evidence="2">
    <location>
        <begin position="15"/>
        <end position="34"/>
    </location>
</feature>
<name>G7Y7C9_CLOSI</name>
<evidence type="ECO:0000313" key="4">
    <source>
        <dbReference type="Proteomes" id="UP000008909"/>
    </source>
</evidence>
<dbReference type="AlphaFoldDB" id="G7Y7C9"/>
<evidence type="ECO:0000256" key="2">
    <source>
        <dbReference type="SAM" id="Phobius"/>
    </source>
</evidence>
<keyword evidence="2" id="KW-1133">Transmembrane helix</keyword>
<reference key="2">
    <citation type="submission" date="2011-10" db="EMBL/GenBank/DDBJ databases">
        <title>The genome and transcriptome sequence of Clonorchis sinensis provide insights into the carcinogenic liver fluke.</title>
        <authorList>
            <person name="Wang X."/>
            <person name="Huang Y."/>
            <person name="Chen W."/>
            <person name="Liu H."/>
            <person name="Guo L."/>
            <person name="Chen Y."/>
            <person name="Luo F."/>
            <person name="Zhou W."/>
            <person name="Sun J."/>
            <person name="Mao Q."/>
            <person name="Liang P."/>
            <person name="Zhou C."/>
            <person name="Tian Y."/>
            <person name="Men J."/>
            <person name="Lv X."/>
            <person name="Huang L."/>
            <person name="Zhou J."/>
            <person name="Hu Y."/>
            <person name="Li R."/>
            <person name="Zhang F."/>
            <person name="Lei H."/>
            <person name="Li X."/>
            <person name="Hu X."/>
            <person name="Liang C."/>
            <person name="Xu J."/>
            <person name="Wu Z."/>
            <person name="Yu X."/>
        </authorList>
    </citation>
    <scope>NUCLEOTIDE SEQUENCE</scope>
    <source>
        <strain>Henan</strain>
    </source>
</reference>
<proteinExistence type="predicted"/>
<organism evidence="3 4">
    <name type="scientific">Clonorchis sinensis</name>
    <name type="common">Chinese liver fluke</name>
    <dbReference type="NCBI Taxonomy" id="79923"/>
    <lineage>
        <taxon>Eukaryota</taxon>
        <taxon>Metazoa</taxon>
        <taxon>Spiralia</taxon>
        <taxon>Lophotrochozoa</taxon>
        <taxon>Platyhelminthes</taxon>
        <taxon>Trematoda</taxon>
        <taxon>Digenea</taxon>
        <taxon>Opisthorchiida</taxon>
        <taxon>Opisthorchiata</taxon>
        <taxon>Opisthorchiidae</taxon>
        <taxon>Clonorchis</taxon>
    </lineage>
</organism>